<keyword evidence="1" id="KW-0963">Cytoplasm</keyword>
<gene>
    <name evidence="2" type="ORF">WM2015_370</name>
</gene>
<dbReference type="InterPro" id="IPR012337">
    <property type="entry name" value="RNaseH-like_sf"/>
</dbReference>
<dbReference type="GO" id="GO:0004518">
    <property type="term" value="F:nuclease activity"/>
    <property type="evidence" value="ECO:0007669"/>
    <property type="project" value="UniProtKB-KW"/>
</dbReference>
<dbReference type="InterPro" id="IPR005227">
    <property type="entry name" value="YqgF"/>
</dbReference>
<dbReference type="AlphaFoldDB" id="A0A0K0XSU4"/>
<evidence type="ECO:0000256" key="1">
    <source>
        <dbReference type="HAMAP-Rule" id="MF_00651"/>
    </source>
</evidence>
<evidence type="ECO:0000313" key="2">
    <source>
        <dbReference type="EMBL" id="AKS40753.1"/>
    </source>
</evidence>
<dbReference type="InterPro" id="IPR006641">
    <property type="entry name" value="YqgF/RNaseH-like_dom"/>
</dbReference>
<dbReference type="RefSeq" id="WP_049724441.1">
    <property type="nucleotide sequence ID" value="NZ_CP012154.1"/>
</dbReference>
<dbReference type="STRING" id="1579979.WM2015_370"/>
<evidence type="ECO:0000313" key="3">
    <source>
        <dbReference type="Proteomes" id="UP000066624"/>
    </source>
</evidence>
<protein>
    <recommendedName>
        <fullName evidence="1">Putative pre-16S rRNA nuclease</fullName>
        <ecNumber evidence="1">3.1.-.-</ecNumber>
    </recommendedName>
</protein>
<dbReference type="Pfam" id="PF03652">
    <property type="entry name" value="RuvX"/>
    <property type="match status" value="1"/>
</dbReference>
<dbReference type="OrthoDB" id="9796140at2"/>
<dbReference type="PANTHER" id="PTHR33317:SF4">
    <property type="entry name" value="POLYNUCLEOTIDYL TRANSFERASE, RIBONUCLEASE H-LIKE SUPERFAMILY PROTEIN"/>
    <property type="match status" value="1"/>
</dbReference>
<dbReference type="PANTHER" id="PTHR33317">
    <property type="entry name" value="POLYNUCLEOTIDYL TRANSFERASE, RIBONUCLEASE H-LIKE SUPERFAMILY PROTEIN"/>
    <property type="match status" value="1"/>
</dbReference>
<dbReference type="GO" id="GO:0016788">
    <property type="term" value="F:hydrolase activity, acting on ester bonds"/>
    <property type="evidence" value="ECO:0007669"/>
    <property type="project" value="UniProtKB-UniRule"/>
</dbReference>
<dbReference type="Gene3D" id="3.30.420.140">
    <property type="entry name" value="YqgF/RNase H-like domain"/>
    <property type="match status" value="1"/>
</dbReference>
<dbReference type="GO" id="GO:0005829">
    <property type="term" value="C:cytosol"/>
    <property type="evidence" value="ECO:0007669"/>
    <property type="project" value="TreeGrafter"/>
</dbReference>
<sequence length="148" mass="16421">MPERTGGPWLAIDYGERLVGLAMAHPMTGTARPLPPLPNTSPERLDQDLSSVIEEWRPDRIIVGLPLAGDGAESAMSRKVRRFARRLAEQVAPVEVELQDERMTSELAARQFAERRRSGRARRKDAASLDSLAAAVILDAWMRDHGIV</sequence>
<dbReference type="CDD" id="cd16964">
    <property type="entry name" value="YqgF"/>
    <property type="match status" value="1"/>
</dbReference>
<dbReference type="InterPro" id="IPR037027">
    <property type="entry name" value="YqgF/RNaseH-like_dom_sf"/>
</dbReference>
<organism evidence="2 3">
    <name type="scientific">Wenzhouxiangella marina</name>
    <dbReference type="NCBI Taxonomy" id="1579979"/>
    <lineage>
        <taxon>Bacteria</taxon>
        <taxon>Pseudomonadati</taxon>
        <taxon>Pseudomonadota</taxon>
        <taxon>Gammaproteobacteria</taxon>
        <taxon>Chromatiales</taxon>
        <taxon>Wenzhouxiangellaceae</taxon>
        <taxon>Wenzhouxiangella</taxon>
    </lineage>
</organism>
<dbReference type="GO" id="GO:0000967">
    <property type="term" value="P:rRNA 5'-end processing"/>
    <property type="evidence" value="ECO:0007669"/>
    <property type="project" value="UniProtKB-UniRule"/>
</dbReference>
<keyword evidence="1" id="KW-0540">Nuclease</keyword>
<accession>A0A0K0XSU4</accession>
<dbReference type="KEGG" id="wma:WM2015_370"/>
<dbReference type="SMART" id="SM00732">
    <property type="entry name" value="YqgFc"/>
    <property type="match status" value="1"/>
</dbReference>
<comment type="subcellular location">
    <subcellularLocation>
        <location evidence="1">Cytoplasm</location>
    </subcellularLocation>
</comment>
<dbReference type="SUPFAM" id="SSF53098">
    <property type="entry name" value="Ribonuclease H-like"/>
    <property type="match status" value="1"/>
</dbReference>
<dbReference type="EMBL" id="CP012154">
    <property type="protein sequence ID" value="AKS40753.1"/>
    <property type="molecule type" value="Genomic_DNA"/>
</dbReference>
<keyword evidence="1" id="KW-0378">Hydrolase</keyword>
<dbReference type="Proteomes" id="UP000066624">
    <property type="component" value="Chromosome"/>
</dbReference>
<name>A0A0K0XSU4_9GAMM</name>
<dbReference type="EC" id="3.1.-.-" evidence="1"/>
<dbReference type="HAMAP" id="MF_00651">
    <property type="entry name" value="Nuclease_YqgF"/>
    <property type="match status" value="1"/>
</dbReference>
<reference evidence="3" key="1">
    <citation type="submission" date="2015-07" db="EMBL/GenBank/DDBJ databases">
        <authorList>
            <person name="Kim K.M."/>
        </authorList>
    </citation>
    <scope>NUCLEOTIDE SEQUENCE [LARGE SCALE GENOMIC DNA]</scope>
    <source>
        <strain evidence="3">KCTC 42284</strain>
    </source>
</reference>
<keyword evidence="1" id="KW-0690">Ribosome biogenesis</keyword>
<dbReference type="NCBIfam" id="TIGR00250">
    <property type="entry name" value="RNAse_H_YqgF"/>
    <property type="match status" value="1"/>
</dbReference>
<keyword evidence="3" id="KW-1185">Reference proteome</keyword>
<comment type="similarity">
    <text evidence="1">Belongs to the YqgF HJR family.</text>
</comment>
<proteinExistence type="inferred from homology"/>
<comment type="function">
    <text evidence="1">Could be a nuclease involved in processing of the 5'-end of pre-16S rRNA.</text>
</comment>